<evidence type="ECO:0000313" key="2">
    <source>
        <dbReference type="Proteomes" id="UP000199518"/>
    </source>
</evidence>
<dbReference type="Proteomes" id="UP000199518">
    <property type="component" value="Unassembled WGS sequence"/>
</dbReference>
<evidence type="ECO:0000313" key="1">
    <source>
        <dbReference type="EMBL" id="SFI40302.1"/>
    </source>
</evidence>
<name>A0A1I3HXD3_9PLAN</name>
<accession>A0A1I3HXD3</accession>
<proteinExistence type="predicted"/>
<reference evidence="2" key="1">
    <citation type="submission" date="2016-10" db="EMBL/GenBank/DDBJ databases">
        <authorList>
            <person name="Varghese N."/>
            <person name="Submissions S."/>
        </authorList>
    </citation>
    <scope>NUCLEOTIDE SEQUENCE [LARGE SCALE GENOMIC DNA]</scope>
    <source>
        <strain evidence="2">DSM 26348</strain>
    </source>
</reference>
<keyword evidence="2" id="KW-1185">Reference proteome</keyword>
<dbReference type="EMBL" id="FOQD01000008">
    <property type="protein sequence ID" value="SFI40302.1"/>
    <property type="molecule type" value="Genomic_DNA"/>
</dbReference>
<organism evidence="1 2">
    <name type="scientific">Planctomicrobium piriforme</name>
    <dbReference type="NCBI Taxonomy" id="1576369"/>
    <lineage>
        <taxon>Bacteria</taxon>
        <taxon>Pseudomonadati</taxon>
        <taxon>Planctomycetota</taxon>
        <taxon>Planctomycetia</taxon>
        <taxon>Planctomycetales</taxon>
        <taxon>Planctomycetaceae</taxon>
        <taxon>Planctomicrobium</taxon>
    </lineage>
</organism>
<sequence length="271" mass="27310">MGRGRNACFWSLGNQPRTSLSLQTEQVERGCPARVILKNRGSTAAAGSPKSLGRWTQTFVVTVELHTRYDRAKADADEAYELNPREKSRRFKMKLSTLCAALLIAASVNVAGAGLFKHKHSDCCAPEATCCAPAPSCAAPCGPSCGAPCAPACAAPCAPACAAPCAPACAAPCAPACAAPCAPACAAPCAPACCAPTTCCPSDCCAPVSCCGKKHKLAGWFKGMKKHGCNKCDDCCAPAAECCAPSCGAPCAPTCGAPCAPECAAPCGACK</sequence>
<dbReference type="AlphaFoldDB" id="A0A1I3HXD3"/>
<dbReference type="STRING" id="1576369.SAMN05421753_108227"/>
<protein>
    <submittedName>
        <fullName evidence="1">Uncharacterized protein</fullName>
    </submittedName>
</protein>
<gene>
    <name evidence="1" type="ORF">SAMN05421753_108227</name>
</gene>